<evidence type="ECO:0000256" key="9">
    <source>
        <dbReference type="SAM" id="SignalP"/>
    </source>
</evidence>
<feature type="transmembrane region" description="Helical" evidence="8">
    <location>
        <begin position="43"/>
        <end position="61"/>
    </location>
</feature>
<feature type="signal peptide" evidence="9">
    <location>
        <begin position="1"/>
        <end position="19"/>
    </location>
</feature>
<comment type="function">
    <text evidence="8">Probably functions as a manganese efflux pump.</text>
</comment>
<sequence>MLEVLLLALALALAADAFAASVGIGSTHRVDSKPQFIKMTLLVGLYFRVAQGVMPLIGYVLGSTMLGWFAEGAAWIAFVILVVLGIKMLYESRSVNDDDTRINLSHKTLLSLAIATSLDAMGAGLTLNLLPVNAYLACLIIALTTAMLSVLGAYIGRKSGTWLGSWAEALGGLVLIAIGSEYGGLKTVLYLGVTATN</sequence>
<evidence type="ECO:0000256" key="7">
    <source>
        <dbReference type="ARBA" id="ARBA00023211"/>
    </source>
</evidence>
<dbReference type="GO" id="GO:0005384">
    <property type="term" value="F:manganese ion transmembrane transporter activity"/>
    <property type="evidence" value="ECO:0007669"/>
    <property type="project" value="UniProtKB-UniRule"/>
</dbReference>
<dbReference type="PANTHER" id="PTHR35529:SF1">
    <property type="entry name" value="MANGANESE EFFLUX PUMP MNTP-RELATED"/>
    <property type="match status" value="1"/>
</dbReference>
<dbReference type="InterPro" id="IPR003810">
    <property type="entry name" value="Mntp/YtaF"/>
</dbReference>
<comment type="similarity">
    <text evidence="8">Belongs to the MntP (TC 9.B.29) family.</text>
</comment>
<keyword evidence="4 8" id="KW-1133">Transmembrane helix</keyword>
<evidence type="ECO:0000256" key="4">
    <source>
        <dbReference type="ARBA" id="ARBA00022989"/>
    </source>
</evidence>
<feature type="chain" id="PRO_5016036711" description="Putative manganese efflux pump MntP" evidence="9">
    <location>
        <begin position="20"/>
        <end position="197"/>
    </location>
</feature>
<keyword evidence="6 8" id="KW-0472">Membrane</keyword>
<dbReference type="OrthoDB" id="9811590at2"/>
<proteinExistence type="inferred from homology"/>
<evidence type="ECO:0000256" key="6">
    <source>
        <dbReference type="ARBA" id="ARBA00023136"/>
    </source>
</evidence>
<keyword evidence="3 8" id="KW-0812">Transmembrane</keyword>
<dbReference type="AlphaFoldDB" id="A0A2V4US22"/>
<evidence type="ECO:0000313" key="10">
    <source>
        <dbReference type="EMBL" id="PYE36562.1"/>
    </source>
</evidence>
<reference evidence="10 11" key="1">
    <citation type="submission" date="2018-06" db="EMBL/GenBank/DDBJ databases">
        <title>Genomic Encyclopedia of Type Strains, Phase III (KMG-III): the genomes of soil and plant-associated and newly described type strains.</title>
        <authorList>
            <person name="Whitman W."/>
        </authorList>
    </citation>
    <scope>NUCLEOTIDE SEQUENCE [LARGE SCALE GENOMIC DNA]</scope>
    <source>
        <strain evidence="10 11">CECT 5889</strain>
    </source>
</reference>
<dbReference type="Proteomes" id="UP000247746">
    <property type="component" value="Unassembled WGS sequence"/>
</dbReference>
<comment type="caution">
    <text evidence="10">The sequence shown here is derived from an EMBL/GenBank/DDBJ whole genome shotgun (WGS) entry which is preliminary data.</text>
</comment>
<evidence type="ECO:0000256" key="1">
    <source>
        <dbReference type="ARBA" id="ARBA00022448"/>
    </source>
</evidence>
<organism evidence="10 11">
    <name type="scientific">Psychrobacter fozii</name>
    <dbReference type="NCBI Taxonomy" id="198480"/>
    <lineage>
        <taxon>Bacteria</taxon>
        <taxon>Pseudomonadati</taxon>
        <taxon>Pseudomonadota</taxon>
        <taxon>Gammaproteobacteria</taxon>
        <taxon>Moraxellales</taxon>
        <taxon>Moraxellaceae</taxon>
        <taxon>Psychrobacter</taxon>
    </lineage>
</organism>
<feature type="transmembrane region" description="Helical" evidence="8">
    <location>
        <begin position="109"/>
        <end position="127"/>
    </location>
</feature>
<dbReference type="GO" id="GO:0005886">
    <property type="term" value="C:plasma membrane"/>
    <property type="evidence" value="ECO:0007669"/>
    <property type="project" value="UniProtKB-SubCell"/>
</dbReference>
<dbReference type="HAMAP" id="MF_01521">
    <property type="entry name" value="MntP_pump"/>
    <property type="match status" value="1"/>
</dbReference>
<dbReference type="Pfam" id="PF02659">
    <property type="entry name" value="Mntp"/>
    <property type="match status" value="1"/>
</dbReference>
<keyword evidence="9" id="KW-0732">Signal</keyword>
<keyword evidence="7 8" id="KW-0464">Manganese</keyword>
<gene>
    <name evidence="8" type="primary">mntP</name>
    <name evidence="10" type="ORF">DFP82_1128</name>
</gene>
<feature type="transmembrane region" description="Helical" evidence="8">
    <location>
        <begin position="134"/>
        <end position="155"/>
    </location>
</feature>
<dbReference type="EMBL" id="QJSU01000012">
    <property type="protein sequence ID" value="PYE36562.1"/>
    <property type="molecule type" value="Genomic_DNA"/>
</dbReference>
<accession>A0A2V4US22</accession>
<comment type="subcellular location">
    <subcellularLocation>
        <location evidence="8">Cell membrane</location>
        <topology evidence="8">Multi-pass membrane protein</topology>
    </subcellularLocation>
</comment>
<protein>
    <recommendedName>
        <fullName evidence="8">Putative manganese efflux pump MntP</fullName>
    </recommendedName>
</protein>
<keyword evidence="2 8" id="KW-1003">Cell membrane</keyword>
<evidence type="ECO:0000256" key="2">
    <source>
        <dbReference type="ARBA" id="ARBA00022475"/>
    </source>
</evidence>
<keyword evidence="1 8" id="KW-0813">Transport</keyword>
<feature type="transmembrane region" description="Helical" evidence="8">
    <location>
        <begin position="161"/>
        <end position="179"/>
    </location>
</feature>
<name>A0A2V4US22_9GAMM</name>
<dbReference type="InterPro" id="IPR022929">
    <property type="entry name" value="Put_MntP"/>
</dbReference>
<evidence type="ECO:0000313" key="11">
    <source>
        <dbReference type="Proteomes" id="UP000247746"/>
    </source>
</evidence>
<keyword evidence="11" id="KW-1185">Reference proteome</keyword>
<evidence type="ECO:0000256" key="3">
    <source>
        <dbReference type="ARBA" id="ARBA00022692"/>
    </source>
</evidence>
<feature type="transmembrane region" description="Helical" evidence="8">
    <location>
        <begin position="68"/>
        <end position="89"/>
    </location>
</feature>
<keyword evidence="5 8" id="KW-0406">Ion transport</keyword>
<evidence type="ECO:0000256" key="5">
    <source>
        <dbReference type="ARBA" id="ARBA00023065"/>
    </source>
</evidence>
<dbReference type="PANTHER" id="PTHR35529">
    <property type="entry name" value="MANGANESE EFFLUX PUMP MNTP-RELATED"/>
    <property type="match status" value="1"/>
</dbReference>
<evidence type="ECO:0000256" key="8">
    <source>
        <dbReference type="HAMAP-Rule" id="MF_01521"/>
    </source>
</evidence>